<evidence type="ECO:0000313" key="2">
    <source>
        <dbReference type="Proteomes" id="UP000243686"/>
    </source>
</evidence>
<organism evidence="1 2">
    <name type="scientific">Opisthorchis viverrini</name>
    <name type="common">Southeast Asian liver fluke</name>
    <dbReference type="NCBI Taxonomy" id="6198"/>
    <lineage>
        <taxon>Eukaryota</taxon>
        <taxon>Metazoa</taxon>
        <taxon>Spiralia</taxon>
        <taxon>Lophotrochozoa</taxon>
        <taxon>Platyhelminthes</taxon>
        <taxon>Trematoda</taxon>
        <taxon>Digenea</taxon>
        <taxon>Opisthorchiida</taxon>
        <taxon>Opisthorchiata</taxon>
        <taxon>Opisthorchiidae</taxon>
        <taxon>Opisthorchis</taxon>
    </lineage>
</organism>
<protein>
    <submittedName>
        <fullName evidence="1">Uncharacterized protein</fullName>
    </submittedName>
</protein>
<dbReference type="Proteomes" id="UP000243686">
    <property type="component" value="Unassembled WGS sequence"/>
</dbReference>
<gene>
    <name evidence="1" type="ORF">X801_09476</name>
</gene>
<dbReference type="AlphaFoldDB" id="A0A1S8WJX4"/>
<dbReference type="EMBL" id="KV906444">
    <property type="protein sequence ID" value="OON14730.1"/>
    <property type="molecule type" value="Genomic_DNA"/>
</dbReference>
<name>A0A1S8WJX4_OPIVI</name>
<proteinExistence type="predicted"/>
<keyword evidence="2" id="KW-1185">Reference proteome</keyword>
<accession>A0A1S8WJX4</accession>
<feature type="non-terminal residue" evidence="1">
    <location>
        <position position="256"/>
    </location>
</feature>
<evidence type="ECO:0000313" key="1">
    <source>
        <dbReference type="EMBL" id="OON14730.1"/>
    </source>
</evidence>
<sequence>GVLIGKSSLLEVTSICQFIARDQYAFQFNLPRMTNNGETGIPHILPGLGTAQTIHSWSHSKSHAVWYVPHLAESSPLNQVQQLSKNSKQTLTEAEILQLRGHDGFSLLEIAVERFNPTVATVAKTLNDLELDNALSILIPFVFLNNAVETCGSTVNYRTNDSFKTGKPTSKSSFDDLVKLLLRLDEQHQTFGPIRFTTDRTDMKNCELGALEFTRKQSTDLTRRTFVCPDDQPRASRAACSELRILQRFRHPGLPP</sequence>
<reference evidence="1 2" key="1">
    <citation type="submission" date="2015-03" db="EMBL/GenBank/DDBJ databases">
        <title>Draft genome of the nematode, Opisthorchis viverrini.</title>
        <authorList>
            <person name="Mitreva M."/>
        </authorList>
    </citation>
    <scope>NUCLEOTIDE SEQUENCE [LARGE SCALE GENOMIC DNA]</scope>
    <source>
        <strain evidence="1">Khon Kaen</strain>
    </source>
</reference>
<feature type="non-terminal residue" evidence="1">
    <location>
        <position position="1"/>
    </location>
</feature>